<feature type="transmembrane region" description="Helical" evidence="6">
    <location>
        <begin position="241"/>
        <end position="258"/>
    </location>
</feature>
<sequence>MRIVMSRVAAWLAGLLAVTLLVQPQWQYDGTVVDSGTLMSPDSAPGAGVAVLVTGVTVAQLLAGRNIWASAAALAGSGGSLIVIQALLSGSARIVFGGIAVGVFLAAVFSVRPADPVHRTAVLAGIVTGFVAMVIARVDTNRPRRYADYLGATDTTNWVVLGIAGVIIATLLVAALVKPAPTVSDGDRRIVAGAALLALTGVIFRQVAPFHSDWVPIAGMVLAVLLTCAIALWLGSGAGRFLIVSMVVAGTALPLISAGWMLNVTSAGLLAVCVLAGVLLAHWYGNIFAGVGALVLVSIGTAVAGVEDTYWVVFLFAFAASAGYAVASAIPTRPLPTVLGAAALFAGPVAAVFTQFPPRSFGWTAYGGIGEVQTSLHVMLEGAGQFLLFASPLVAGFFGALVLQIFTRRATKS</sequence>
<feature type="transmembrane region" description="Helical" evidence="6">
    <location>
        <begin position="94"/>
        <end position="111"/>
    </location>
</feature>
<dbReference type="PRINTS" id="PR01130">
    <property type="entry name" value="DERENTRNSPRT"/>
</dbReference>
<dbReference type="InterPro" id="IPR002259">
    <property type="entry name" value="Eqnu_transpt"/>
</dbReference>
<evidence type="ECO:0000313" key="8">
    <source>
        <dbReference type="Proteomes" id="UP000009235"/>
    </source>
</evidence>
<keyword evidence="4 6" id="KW-1133">Transmembrane helix</keyword>
<feature type="transmembrane region" description="Helical" evidence="6">
    <location>
        <begin position="43"/>
        <end position="62"/>
    </location>
</feature>
<protein>
    <submittedName>
        <fullName evidence="7">Uncharacterized protein</fullName>
    </submittedName>
</protein>
<accession>F6EIF2</accession>
<feature type="transmembrane region" description="Helical" evidence="6">
    <location>
        <begin position="158"/>
        <end position="177"/>
    </location>
</feature>
<evidence type="ECO:0000313" key="7">
    <source>
        <dbReference type="EMBL" id="AEF42444.1"/>
    </source>
</evidence>
<evidence type="ECO:0000256" key="1">
    <source>
        <dbReference type="ARBA" id="ARBA00004141"/>
    </source>
</evidence>
<feature type="transmembrane region" description="Helical" evidence="6">
    <location>
        <begin position="287"/>
        <end position="304"/>
    </location>
</feature>
<feature type="transmembrane region" description="Helical" evidence="6">
    <location>
        <begin position="386"/>
        <end position="406"/>
    </location>
</feature>
<dbReference type="HOGENOM" id="CLU_647013_0_0_11"/>
<dbReference type="OrthoDB" id="9818510at2"/>
<feature type="transmembrane region" description="Helical" evidence="6">
    <location>
        <begin position="264"/>
        <end position="280"/>
    </location>
</feature>
<feature type="transmembrane region" description="Helical" evidence="6">
    <location>
        <begin position="214"/>
        <end position="234"/>
    </location>
</feature>
<dbReference type="AlphaFoldDB" id="F6EIF2"/>
<keyword evidence="5 6" id="KW-0472">Membrane</keyword>
<feature type="transmembrane region" description="Helical" evidence="6">
    <location>
        <begin position="67"/>
        <end position="88"/>
    </location>
</feature>
<comment type="subcellular location">
    <subcellularLocation>
        <location evidence="1">Membrane</location>
        <topology evidence="1">Multi-pass membrane protein</topology>
    </subcellularLocation>
</comment>
<feature type="transmembrane region" description="Helical" evidence="6">
    <location>
        <begin position="310"/>
        <end position="330"/>
    </location>
</feature>
<evidence type="ECO:0000256" key="2">
    <source>
        <dbReference type="ARBA" id="ARBA00022448"/>
    </source>
</evidence>
<name>F6EIF2_HOYSD</name>
<keyword evidence="2" id="KW-0813">Transport</keyword>
<feature type="transmembrane region" description="Helical" evidence="6">
    <location>
        <begin position="189"/>
        <end position="208"/>
    </location>
</feature>
<evidence type="ECO:0000256" key="6">
    <source>
        <dbReference type="SAM" id="Phobius"/>
    </source>
</evidence>
<feature type="transmembrane region" description="Helical" evidence="6">
    <location>
        <begin position="337"/>
        <end position="356"/>
    </location>
</feature>
<keyword evidence="8" id="KW-1185">Reference proteome</keyword>
<evidence type="ECO:0000256" key="4">
    <source>
        <dbReference type="ARBA" id="ARBA00022989"/>
    </source>
</evidence>
<evidence type="ECO:0000256" key="5">
    <source>
        <dbReference type="ARBA" id="ARBA00023136"/>
    </source>
</evidence>
<organism evidence="7 8">
    <name type="scientific">Hoyosella subflava (strain DSM 45089 / JCM 17490 / NBRC 109087 / DQS3-9A1)</name>
    <name type="common">Amycolicicoccus subflavus</name>
    <dbReference type="NCBI Taxonomy" id="443218"/>
    <lineage>
        <taxon>Bacteria</taxon>
        <taxon>Bacillati</taxon>
        <taxon>Actinomycetota</taxon>
        <taxon>Actinomycetes</taxon>
        <taxon>Mycobacteriales</taxon>
        <taxon>Hoyosellaceae</taxon>
        <taxon>Hoyosella</taxon>
    </lineage>
</organism>
<dbReference type="KEGG" id="asd:AS9A_4010"/>
<dbReference type="STRING" id="443218.AS9A_4010"/>
<dbReference type="GO" id="GO:0016020">
    <property type="term" value="C:membrane"/>
    <property type="evidence" value="ECO:0007669"/>
    <property type="project" value="UniProtKB-SubCell"/>
</dbReference>
<proteinExistence type="predicted"/>
<dbReference type="RefSeq" id="WP_013808793.1">
    <property type="nucleotide sequence ID" value="NC_015564.1"/>
</dbReference>
<dbReference type="GO" id="GO:0005337">
    <property type="term" value="F:nucleoside transmembrane transporter activity"/>
    <property type="evidence" value="ECO:0007669"/>
    <property type="project" value="InterPro"/>
</dbReference>
<gene>
    <name evidence="7" type="ordered locus">AS9A_4010</name>
</gene>
<dbReference type="EMBL" id="CP002786">
    <property type="protein sequence ID" value="AEF42444.1"/>
    <property type="molecule type" value="Genomic_DNA"/>
</dbReference>
<feature type="transmembrane region" description="Helical" evidence="6">
    <location>
        <begin position="120"/>
        <end position="138"/>
    </location>
</feature>
<dbReference type="Proteomes" id="UP000009235">
    <property type="component" value="Chromosome"/>
</dbReference>
<evidence type="ECO:0000256" key="3">
    <source>
        <dbReference type="ARBA" id="ARBA00022692"/>
    </source>
</evidence>
<keyword evidence="3 6" id="KW-0812">Transmembrane</keyword>
<reference evidence="7 8" key="1">
    <citation type="journal article" date="2011" name="J. Bacteriol.">
        <title>Complete genome sequence of Amycolicicoccus subflavus DQS3-9A1T, an actinomycete isolated from crude oil-polluted soil.</title>
        <authorList>
            <person name="Cai M."/>
            <person name="Chen W.M."/>
            <person name="Nie Y."/>
            <person name="Chi C.Q."/>
            <person name="Wang Y.N."/>
            <person name="Tang Y.Q."/>
            <person name="Li G.Y."/>
            <person name="Wu X.L."/>
        </authorList>
    </citation>
    <scope>NUCLEOTIDE SEQUENCE [LARGE SCALE GENOMIC DNA]</scope>
    <source>
        <strain evidence="8">DSM 45089 / DQS3-9A1</strain>
    </source>
</reference>